<protein>
    <submittedName>
        <fullName evidence="1">Late embryogenesis abundant protein LEA-2 subgroup domain-containing protein</fullName>
    </submittedName>
</protein>
<evidence type="ECO:0000313" key="2">
    <source>
        <dbReference type="Proteomes" id="UP000827976"/>
    </source>
</evidence>
<dbReference type="Proteomes" id="UP000827976">
    <property type="component" value="Chromosome 14"/>
</dbReference>
<keyword evidence="2" id="KW-1185">Reference proteome</keyword>
<gene>
    <name evidence="1" type="ORF">IHE45_14G063000</name>
</gene>
<name>A0ACB7US65_DIOAL</name>
<organism evidence="1 2">
    <name type="scientific">Dioscorea alata</name>
    <name type="common">Purple yam</name>
    <dbReference type="NCBI Taxonomy" id="55571"/>
    <lineage>
        <taxon>Eukaryota</taxon>
        <taxon>Viridiplantae</taxon>
        <taxon>Streptophyta</taxon>
        <taxon>Embryophyta</taxon>
        <taxon>Tracheophyta</taxon>
        <taxon>Spermatophyta</taxon>
        <taxon>Magnoliopsida</taxon>
        <taxon>Liliopsida</taxon>
        <taxon>Dioscoreales</taxon>
        <taxon>Dioscoreaceae</taxon>
        <taxon>Dioscorea</taxon>
    </lineage>
</organism>
<proteinExistence type="predicted"/>
<accession>A0ACB7US65</accession>
<reference evidence="2" key="1">
    <citation type="journal article" date="2022" name="Nat. Commun.">
        <title>Chromosome evolution and the genetic basis of agronomically important traits in greater yam.</title>
        <authorList>
            <person name="Bredeson J.V."/>
            <person name="Lyons J.B."/>
            <person name="Oniyinde I.O."/>
            <person name="Okereke N.R."/>
            <person name="Kolade O."/>
            <person name="Nnabue I."/>
            <person name="Nwadili C.O."/>
            <person name="Hribova E."/>
            <person name="Parker M."/>
            <person name="Nwogha J."/>
            <person name="Shu S."/>
            <person name="Carlson J."/>
            <person name="Kariba R."/>
            <person name="Muthemba S."/>
            <person name="Knop K."/>
            <person name="Barton G.J."/>
            <person name="Sherwood A.V."/>
            <person name="Lopez-Montes A."/>
            <person name="Asiedu R."/>
            <person name="Jamnadass R."/>
            <person name="Muchugi A."/>
            <person name="Goodstein D."/>
            <person name="Egesi C.N."/>
            <person name="Featherston J."/>
            <person name="Asfaw A."/>
            <person name="Simpson G.G."/>
            <person name="Dolezel J."/>
            <person name="Hendre P.S."/>
            <person name="Van Deynze A."/>
            <person name="Kumar P.L."/>
            <person name="Obidiegwu J.E."/>
            <person name="Bhattacharjee R."/>
            <person name="Rokhsar D.S."/>
        </authorList>
    </citation>
    <scope>NUCLEOTIDE SEQUENCE [LARGE SCALE GENOMIC DNA]</scope>
    <source>
        <strain evidence="2">cv. TDa95/00328</strain>
    </source>
</reference>
<dbReference type="EMBL" id="CM037024">
    <property type="protein sequence ID" value="KAH7663549.1"/>
    <property type="molecule type" value="Genomic_DNA"/>
</dbReference>
<sequence length="223" mass="25636">MADYRQSNLNRAYHGPAIPPSRTRFPCITKFLKCIFSTIITIAIFHLLLLLIFNPKEIKPYVQTATLSTFNLSTTTTTNSTNFLTYNLTMDLTIRNPNKRISLYYDYIETQALYDDSRIGFKILDPFYQGKKNTAVLHPQFSNRTAVLNDSVVSTYKRDKGEGFFYVNVKVYTRIRLKVWGFNISGFKPEFECSLKLPAPTSSGSAVSTFDRTTCDVHYFYVD</sequence>
<comment type="caution">
    <text evidence="1">The sequence shown here is derived from an EMBL/GenBank/DDBJ whole genome shotgun (WGS) entry which is preliminary data.</text>
</comment>
<evidence type="ECO:0000313" key="1">
    <source>
        <dbReference type="EMBL" id="KAH7663549.1"/>
    </source>
</evidence>